<feature type="region of interest" description="Disordered" evidence="1">
    <location>
        <begin position="31"/>
        <end position="54"/>
    </location>
</feature>
<dbReference type="AlphaFoldDB" id="K3WJS5"/>
<protein>
    <submittedName>
        <fullName evidence="2">Uncharacterized protein</fullName>
    </submittedName>
</protein>
<keyword evidence="3" id="KW-1185">Reference proteome</keyword>
<reference evidence="3" key="2">
    <citation type="submission" date="2010-04" db="EMBL/GenBank/DDBJ databases">
        <authorList>
            <person name="Buell R."/>
            <person name="Hamilton J."/>
            <person name="Hostetler J."/>
        </authorList>
    </citation>
    <scope>NUCLEOTIDE SEQUENCE [LARGE SCALE GENOMIC DNA]</scope>
    <source>
        <strain evidence="3">DAOM:BR144</strain>
    </source>
</reference>
<dbReference type="VEuPathDB" id="FungiDB:PYU1_G005206"/>
<evidence type="ECO:0000256" key="1">
    <source>
        <dbReference type="SAM" id="MobiDB-lite"/>
    </source>
</evidence>
<dbReference type="Proteomes" id="UP000019132">
    <property type="component" value="Unassembled WGS sequence"/>
</dbReference>
<reference evidence="2" key="3">
    <citation type="submission" date="2015-02" db="UniProtKB">
        <authorList>
            <consortium name="EnsemblProtists"/>
        </authorList>
    </citation>
    <scope>IDENTIFICATION</scope>
    <source>
        <strain evidence="2">DAOM BR144</strain>
    </source>
</reference>
<accession>K3WJS5</accession>
<organism evidence="2 3">
    <name type="scientific">Globisporangium ultimum (strain ATCC 200006 / CBS 805.95 / DAOM BR144)</name>
    <name type="common">Pythium ultimum</name>
    <dbReference type="NCBI Taxonomy" id="431595"/>
    <lineage>
        <taxon>Eukaryota</taxon>
        <taxon>Sar</taxon>
        <taxon>Stramenopiles</taxon>
        <taxon>Oomycota</taxon>
        <taxon>Peronosporomycetes</taxon>
        <taxon>Pythiales</taxon>
        <taxon>Pythiaceae</taxon>
        <taxon>Globisporangium</taxon>
    </lineage>
</organism>
<dbReference type="EMBL" id="GL376633">
    <property type="status" value="NOT_ANNOTATED_CDS"/>
    <property type="molecule type" value="Genomic_DNA"/>
</dbReference>
<reference evidence="3" key="1">
    <citation type="journal article" date="2010" name="Genome Biol.">
        <title>Genome sequence of the necrotrophic plant pathogen Pythium ultimum reveals original pathogenicity mechanisms and effector repertoire.</title>
        <authorList>
            <person name="Levesque C.A."/>
            <person name="Brouwer H."/>
            <person name="Cano L."/>
            <person name="Hamilton J.P."/>
            <person name="Holt C."/>
            <person name="Huitema E."/>
            <person name="Raffaele S."/>
            <person name="Robideau G.P."/>
            <person name="Thines M."/>
            <person name="Win J."/>
            <person name="Zerillo M.M."/>
            <person name="Beakes G.W."/>
            <person name="Boore J.L."/>
            <person name="Busam D."/>
            <person name="Dumas B."/>
            <person name="Ferriera S."/>
            <person name="Fuerstenberg S.I."/>
            <person name="Gachon C.M."/>
            <person name="Gaulin E."/>
            <person name="Govers F."/>
            <person name="Grenville-Briggs L."/>
            <person name="Horner N."/>
            <person name="Hostetler J."/>
            <person name="Jiang R.H."/>
            <person name="Johnson J."/>
            <person name="Krajaejun T."/>
            <person name="Lin H."/>
            <person name="Meijer H.J."/>
            <person name="Moore B."/>
            <person name="Morris P."/>
            <person name="Phuntmart V."/>
            <person name="Puiu D."/>
            <person name="Shetty J."/>
            <person name="Stajich J.E."/>
            <person name="Tripathy S."/>
            <person name="Wawra S."/>
            <person name="van West P."/>
            <person name="Whitty B.R."/>
            <person name="Coutinho P.M."/>
            <person name="Henrissat B."/>
            <person name="Martin F."/>
            <person name="Thomas P.D."/>
            <person name="Tyler B.M."/>
            <person name="De Vries R.P."/>
            <person name="Kamoun S."/>
            <person name="Yandell M."/>
            <person name="Tisserat N."/>
            <person name="Buell C.R."/>
        </authorList>
    </citation>
    <scope>NUCLEOTIDE SEQUENCE</scope>
    <source>
        <strain evidence="3">DAOM:BR144</strain>
    </source>
</reference>
<proteinExistence type="predicted"/>
<dbReference type="InParanoid" id="K3WJS5"/>
<sequence length="402" mass="45803">MRLETSFYRFLYRSDKLPTMKRSGIKRHWPRTRQLQSEMSTAHAGSLAVGNKRRKQPCGCTSGETCHACFKCLEQHCMCGDPRRHRGMCLESRACNCVLANPQDRRQRIEYAQVTVKQESETTSSDHRSEQEWKRCRCYELAAAPNMSHEMAMKERNNRYKRIQRLRQRTGVPSVENIYRKTIATTLDSAAGEGDDNDHYHIDGGVLARSPFEDSVYAIVHRPLAKTFLSERMLNVEPPYASLHRGDAVSYQESIEPRTRFLRQTAILAQALVDYVVHASSVKAAHAGEMVGTFDDSAAVAAAIVMEEYMRQLVEDTLMENRPTLQVLTKENVQEFAMMMLSGFNWATTINGSDENWDELVAAIYEEVLCIQEGSGALEKDDLEIKAWIRDTGALKQMKTMQ</sequence>
<dbReference type="EnsemblProtists" id="PYU1_T005217">
    <property type="protein sequence ID" value="PYU1_T005217"/>
    <property type="gene ID" value="PYU1_G005206"/>
</dbReference>
<dbReference type="HOGENOM" id="CLU_686036_0_0_1"/>
<evidence type="ECO:0000313" key="3">
    <source>
        <dbReference type="Proteomes" id="UP000019132"/>
    </source>
</evidence>
<dbReference type="eggNOG" id="ENOG502S6QP">
    <property type="taxonomic scope" value="Eukaryota"/>
</dbReference>
<evidence type="ECO:0000313" key="2">
    <source>
        <dbReference type="EnsemblProtists" id="PYU1_T005217"/>
    </source>
</evidence>
<name>K3WJS5_GLOUD</name>